<dbReference type="Pfam" id="PF00440">
    <property type="entry name" value="TetR_N"/>
    <property type="match status" value="1"/>
</dbReference>
<dbReference type="AlphaFoldDB" id="A0A1N6G3P3"/>
<evidence type="ECO:0000259" key="3">
    <source>
        <dbReference type="PROSITE" id="PS50977"/>
    </source>
</evidence>
<reference evidence="5" key="1">
    <citation type="submission" date="2016-11" db="EMBL/GenBank/DDBJ databases">
        <authorList>
            <person name="Varghese N."/>
            <person name="Submissions S."/>
        </authorList>
    </citation>
    <scope>NUCLEOTIDE SEQUENCE [LARGE SCALE GENOMIC DNA]</scope>
    <source>
        <strain evidence="5">DSM 29440</strain>
    </source>
</reference>
<dbReference type="GO" id="GO:0003700">
    <property type="term" value="F:DNA-binding transcription factor activity"/>
    <property type="evidence" value="ECO:0007669"/>
    <property type="project" value="TreeGrafter"/>
</dbReference>
<evidence type="ECO:0000313" key="5">
    <source>
        <dbReference type="Proteomes" id="UP000184932"/>
    </source>
</evidence>
<dbReference type="STRING" id="1217970.SAMN05444002_2179"/>
<evidence type="ECO:0000256" key="2">
    <source>
        <dbReference type="PROSITE-ProRule" id="PRU00335"/>
    </source>
</evidence>
<proteinExistence type="predicted"/>
<dbReference type="SUPFAM" id="SSF46689">
    <property type="entry name" value="Homeodomain-like"/>
    <property type="match status" value="1"/>
</dbReference>
<evidence type="ECO:0000313" key="4">
    <source>
        <dbReference type="EMBL" id="SIO02159.1"/>
    </source>
</evidence>
<accession>A0A1N6G3P3</accession>
<dbReference type="Gene3D" id="1.10.10.60">
    <property type="entry name" value="Homeodomain-like"/>
    <property type="match status" value="1"/>
</dbReference>
<dbReference type="GO" id="GO:0000976">
    <property type="term" value="F:transcription cis-regulatory region binding"/>
    <property type="evidence" value="ECO:0007669"/>
    <property type="project" value="TreeGrafter"/>
</dbReference>
<dbReference type="Proteomes" id="UP000184932">
    <property type="component" value="Unassembled WGS sequence"/>
</dbReference>
<feature type="domain" description="HTH tetR-type" evidence="3">
    <location>
        <begin position="10"/>
        <end position="70"/>
    </location>
</feature>
<dbReference type="EMBL" id="FSRL01000001">
    <property type="protein sequence ID" value="SIO02159.1"/>
    <property type="molecule type" value="Genomic_DNA"/>
</dbReference>
<dbReference type="PANTHER" id="PTHR30055:SF226">
    <property type="entry name" value="HTH-TYPE TRANSCRIPTIONAL REGULATOR PKSA"/>
    <property type="match status" value="1"/>
</dbReference>
<keyword evidence="5" id="KW-1185">Reference proteome</keyword>
<sequence>MARPIAADHEEKREHILLTAARVFAEGGYDRASMAQVARACGVSKALIYHYYDSKEALLFDILDVHLKRLRDRIRAVEAEEAEARPRLIAMLRVILRDYEGADHKHQLQMNALATLPEPSQAVLKDYQRDMVRRLSAALAALAPPELAASGARLRDVTMSVFGMLNWFHMWQPHATPEARDDYAGLVAALALDGLKGVPPAPAARGGPAPHTPRGI</sequence>
<dbReference type="SUPFAM" id="SSF48498">
    <property type="entry name" value="Tetracyclin repressor-like, C-terminal domain"/>
    <property type="match status" value="1"/>
</dbReference>
<dbReference type="InterPro" id="IPR009057">
    <property type="entry name" value="Homeodomain-like_sf"/>
</dbReference>
<dbReference type="OrthoDB" id="9779746at2"/>
<dbReference type="PANTHER" id="PTHR30055">
    <property type="entry name" value="HTH-TYPE TRANSCRIPTIONAL REGULATOR RUTR"/>
    <property type="match status" value="1"/>
</dbReference>
<gene>
    <name evidence="4" type="ORF">SAMN05444002_2179</name>
</gene>
<dbReference type="RefSeq" id="WP_074256232.1">
    <property type="nucleotide sequence ID" value="NZ_FSRL01000001.1"/>
</dbReference>
<dbReference type="PROSITE" id="PS50977">
    <property type="entry name" value="HTH_TETR_2"/>
    <property type="match status" value="1"/>
</dbReference>
<dbReference type="InterPro" id="IPR001647">
    <property type="entry name" value="HTH_TetR"/>
</dbReference>
<dbReference type="PRINTS" id="PR00455">
    <property type="entry name" value="HTHTETR"/>
</dbReference>
<keyword evidence="1 2" id="KW-0238">DNA-binding</keyword>
<dbReference type="InterPro" id="IPR041490">
    <property type="entry name" value="KstR2_TetR_C"/>
</dbReference>
<feature type="DNA-binding region" description="H-T-H motif" evidence="2">
    <location>
        <begin position="33"/>
        <end position="52"/>
    </location>
</feature>
<name>A0A1N6G3P3_9RHOB</name>
<evidence type="ECO:0000256" key="1">
    <source>
        <dbReference type="ARBA" id="ARBA00023125"/>
    </source>
</evidence>
<dbReference type="InterPro" id="IPR036271">
    <property type="entry name" value="Tet_transcr_reg_TetR-rel_C_sf"/>
</dbReference>
<dbReference type="InterPro" id="IPR050109">
    <property type="entry name" value="HTH-type_TetR-like_transc_reg"/>
</dbReference>
<organism evidence="4 5">
    <name type="scientific">Vannielia litorea</name>
    <dbReference type="NCBI Taxonomy" id="1217970"/>
    <lineage>
        <taxon>Bacteria</taxon>
        <taxon>Pseudomonadati</taxon>
        <taxon>Pseudomonadota</taxon>
        <taxon>Alphaproteobacteria</taxon>
        <taxon>Rhodobacterales</taxon>
        <taxon>Paracoccaceae</taxon>
        <taxon>Vannielia</taxon>
    </lineage>
</organism>
<dbReference type="Pfam" id="PF17932">
    <property type="entry name" value="TetR_C_24"/>
    <property type="match status" value="1"/>
</dbReference>
<dbReference type="Gene3D" id="1.10.357.10">
    <property type="entry name" value="Tetracycline Repressor, domain 2"/>
    <property type="match status" value="1"/>
</dbReference>
<protein>
    <submittedName>
        <fullName evidence="4">Transcriptional regulator, TetR family</fullName>
    </submittedName>
</protein>